<dbReference type="PANTHER" id="PTHR45339:SF1">
    <property type="entry name" value="HYBRID SIGNAL TRANSDUCTION HISTIDINE KINASE J"/>
    <property type="match status" value="1"/>
</dbReference>
<protein>
    <submittedName>
        <fullName evidence="5">Two-component system-sensor histidine kinase</fullName>
    </submittedName>
</protein>
<comment type="caution">
    <text evidence="5">The sequence shown here is derived from an EMBL/GenBank/DDBJ whole genome shotgun (WGS) entry which is preliminary data.</text>
</comment>
<evidence type="ECO:0000256" key="2">
    <source>
        <dbReference type="ARBA" id="ARBA00023012"/>
    </source>
</evidence>
<dbReference type="Proteomes" id="UP000693970">
    <property type="component" value="Unassembled WGS sequence"/>
</dbReference>
<keyword evidence="5" id="KW-0808">Transferase</keyword>
<dbReference type="GO" id="GO:0000160">
    <property type="term" value="P:phosphorelay signal transduction system"/>
    <property type="evidence" value="ECO:0007669"/>
    <property type="project" value="UniProtKB-KW"/>
</dbReference>
<name>A0A9K3PIM7_9STRA</name>
<gene>
    <name evidence="5" type="ORF">IV203_005372</name>
</gene>
<feature type="domain" description="Response regulatory" evidence="4">
    <location>
        <begin position="624"/>
        <end position="744"/>
    </location>
</feature>
<keyword evidence="2" id="KW-0902">Two-component regulatory system</keyword>
<dbReference type="GO" id="GO:0016301">
    <property type="term" value="F:kinase activity"/>
    <property type="evidence" value="ECO:0007669"/>
    <property type="project" value="UniProtKB-KW"/>
</dbReference>
<keyword evidence="5" id="KW-0418">Kinase</keyword>
<evidence type="ECO:0000313" key="5">
    <source>
        <dbReference type="EMBL" id="KAG7346304.1"/>
    </source>
</evidence>
<evidence type="ECO:0000259" key="4">
    <source>
        <dbReference type="PROSITE" id="PS50110"/>
    </source>
</evidence>
<proteinExistence type="predicted"/>
<feature type="domain" description="Response regulatory" evidence="4">
    <location>
        <begin position="789"/>
        <end position="913"/>
    </location>
</feature>
<dbReference type="Pfam" id="PF02518">
    <property type="entry name" value="HATPase_c"/>
    <property type="match status" value="1"/>
</dbReference>
<dbReference type="CDD" id="cd17546">
    <property type="entry name" value="REC_hyHK_CKI1_RcsC-like"/>
    <property type="match status" value="1"/>
</dbReference>
<evidence type="ECO:0000313" key="6">
    <source>
        <dbReference type="Proteomes" id="UP000693970"/>
    </source>
</evidence>
<dbReference type="OrthoDB" id="303614at2759"/>
<dbReference type="PROSITE" id="PS50110">
    <property type="entry name" value="RESPONSE_REGULATORY"/>
    <property type="match status" value="2"/>
</dbReference>
<dbReference type="AlphaFoldDB" id="A0A9K3PIM7"/>
<sequence>MTLTNPDELMKRKSHSRSVNEYGSINALRAALQSMDHPRENSTATPMQTSWGHIGSVGDRRHIADIATIDAIAPLIQPTNTQLQGLKDNVGRVPGPSRDNEATVKEEMANELRRLAILKSYRVIGAGKNPNYERLVSLASRIFDAPIAYVSVLDVSKQHLLASRGLDVMANGEQEGGGPICSHLVDSEHDILVIPDLRQDTQFKNHENVKGPPHLRFCAASPLTCPEGVRLGTLCVFDTQPRPGGLSLDMKQNLREIADMVIDAMVEERERMIFEHRQPSQMIACTSNDLMTPLMGVVTGLSSVRDDKELIGSLSSQQKEIFNTALACSSVMTRICQKSLESFNKNRKCKVKENLDNQNDSNGNLLNVRELVRHLHMVMDPFPKRVPLVVTIFDEVPPVIVADDLKIFRSIVNFLTNACASTETGSVHLKIYIKDDSMETELEEDSQKSIVFLVEDTGCGVSIDQYQHLFKPVVCETDETDTSCTLAAFGDKTSKSNKTGLGLYSVATQITSIGGKYGFRPRGFNENGTQRHDKSGNDLKGSIFWFSIPLIVPACNNGDHFTSGPIPVCESSDDEGEDTTHDKRKWNADDEAALDHDFSQTLSVGEKRSFKAFVGEPTGSRKRKALVIDDSLATRRAISRMLQRLGFSVFEAVNGLEGLKELQANLYDLVLCDFLMPVMDGCDCVQQYRQFEVASRPWFDQYIVGISAHADAADVERGMKVGMNHFLSKPVTIKQLEHILEGREFRYVSARLDSIVVDVQDPHDTTKQAKTSDFNLTNAAPQTEQVMKVCLIVEENDDISSIAESVTEGNGWKSVAVHNGEAALRLLQMRNWDAVLIDDSLPGLSSCMVMEHFRDWERNNRVNRQKNVYQVNSSFIPSHLESCSTVQLPSGFDGAIGKPVSAKVFKEFLLRALDGQNCMSHDIVRR</sequence>
<dbReference type="SMART" id="SM00387">
    <property type="entry name" value="HATPase_c"/>
    <property type="match status" value="1"/>
</dbReference>
<dbReference type="PANTHER" id="PTHR45339">
    <property type="entry name" value="HYBRID SIGNAL TRANSDUCTION HISTIDINE KINASE J"/>
    <property type="match status" value="1"/>
</dbReference>
<reference evidence="5" key="1">
    <citation type="journal article" date="2021" name="Sci. Rep.">
        <title>Diploid genomic architecture of Nitzschia inconspicua, an elite biomass production diatom.</title>
        <authorList>
            <person name="Oliver A."/>
            <person name="Podell S."/>
            <person name="Pinowska A."/>
            <person name="Traller J.C."/>
            <person name="Smith S.R."/>
            <person name="McClure R."/>
            <person name="Beliaev A."/>
            <person name="Bohutskyi P."/>
            <person name="Hill E.A."/>
            <person name="Rabines A."/>
            <person name="Zheng H."/>
            <person name="Allen L.Z."/>
            <person name="Kuo A."/>
            <person name="Grigoriev I.V."/>
            <person name="Allen A.E."/>
            <person name="Hazlebeck D."/>
            <person name="Allen E.E."/>
        </authorList>
    </citation>
    <scope>NUCLEOTIDE SEQUENCE</scope>
    <source>
        <strain evidence="5">Hildebrandi</strain>
    </source>
</reference>
<feature type="modified residue" description="4-aspartylphosphate" evidence="3">
    <location>
        <position position="838"/>
    </location>
</feature>
<dbReference type="Pfam" id="PF00072">
    <property type="entry name" value="Response_reg"/>
    <property type="match status" value="1"/>
</dbReference>
<reference evidence="5" key="2">
    <citation type="submission" date="2021-04" db="EMBL/GenBank/DDBJ databases">
        <authorList>
            <person name="Podell S."/>
        </authorList>
    </citation>
    <scope>NUCLEOTIDE SEQUENCE</scope>
    <source>
        <strain evidence="5">Hildebrandi</strain>
    </source>
</reference>
<dbReference type="InterPro" id="IPR003594">
    <property type="entry name" value="HATPase_dom"/>
</dbReference>
<dbReference type="EMBL" id="JAGRRH010000021">
    <property type="protein sequence ID" value="KAG7346304.1"/>
    <property type="molecule type" value="Genomic_DNA"/>
</dbReference>
<dbReference type="InterPro" id="IPR001789">
    <property type="entry name" value="Sig_transdc_resp-reg_receiver"/>
</dbReference>
<keyword evidence="6" id="KW-1185">Reference proteome</keyword>
<evidence type="ECO:0000256" key="3">
    <source>
        <dbReference type="PROSITE-ProRule" id="PRU00169"/>
    </source>
</evidence>
<accession>A0A9K3PIM7</accession>
<organism evidence="5 6">
    <name type="scientific">Nitzschia inconspicua</name>
    <dbReference type="NCBI Taxonomy" id="303405"/>
    <lineage>
        <taxon>Eukaryota</taxon>
        <taxon>Sar</taxon>
        <taxon>Stramenopiles</taxon>
        <taxon>Ochrophyta</taxon>
        <taxon>Bacillariophyta</taxon>
        <taxon>Bacillariophyceae</taxon>
        <taxon>Bacillariophycidae</taxon>
        <taxon>Bacillariales</taxon>
        <taxon>Bacillariaceae</taxon>
        <taxon>Nitzschia</taxon>
    </lineage>
</organism>
<feature type="modified residue" description="4-aspartylphosphate" evidence="3">
    <location>
        <position position="673"/>
    </location>
</feature>
<dbReference type="SMART" id="SM00448">
    <property type="entry name" value="REC"/>
    <property type="match status" value="1"/>
</dbReference>
<evidence type="ECO:0000256" key="1">
    <source>
        <dbReference type="ARBA" id="ARBA00022553"/>
    </source>
</evidence>
<keyword evidence="1 3" id="KW-0597">Phosphoprotein</keyword>